<evidence type="ECO:0000259" key="1">
    <source>
        <dbReference type="Pfam" id="PF22296"/>
    </source>
</evidence>
<dbReference type="Proteomes" id="UP000177416">
    <property type="component" value="Unassembled WGS sequence"/>
</dbReference>
<evidence type="ECO:0000313" key="3">
    <source>
        <dbReference type="Proteomes" id="UP000177416"/>
    </source>
</evidence>
<dbReference type="InterPro" id="IPR036583">
    <property type="entry name" value="23S_rRNA_IVS_sf"/>
</dbReference>
<organism evidence="2 3">
    <name type="scientific">Candidatus Gottesmanbacteria bacterium RIFCSPHIGHO2_01_FULL_46_14</name>
    <dbReference type="NCBI Taxonomy" id="1798380"/>
    <lineage>
        <taxon>Bacteria</taxon>
        <taxon>Candidatus Gottesmaniibacteriota</taxon>
    </lineage>
</organism>
<name>A0A1F5ZMY8_9BACT</name>
<dbReference type="NCBIfam" id="NF033474">
    <property type="entry name" value="DivGenRetAVD"/>
    <property type="match status" value="1"/>
</dbReference>
<reference evidence="2 3" key="1">
    <citation type="journal article" date="2016" name="Nat. Commun.">
        <title>Thousands of microbial genomes shed light on interconnected biogeochemical processes in an aquifer system.</title>
        <authorList>
            <person name="Anantharaman K."/>
            <person name="Brown C.T."/>
            <person name="Hug L.A."/>
            <person name="Sharon I."/>
            <person name="Castelle C.J."/>
            <person name="Probst A.J."/>
            <person name="Thomas B.C."/>
            <person name="Singh A."/>
            <person name="Wilkins M.J."/>
            <person name="Karaoz U."/>
            <person name="Brodie E.L."/>
            <person name="Williams K.H."/>
            <person name="Hubbard S.S."/>
            <person name="Banfield J.F."/>
        </authorList>
    </citation>
    <scope>NUCLEOTIDE SEQUENCE [LARGE SCALE GENOMIC DNA]</scope>
</reference>
<proteinExistence type="predicted"/>
<feature type="domain" description="bAvd-like" evidence="1">
    <location>
        <begin position="6"/>
        <end position="110"/>
    </location>
</feature>
<dbReference type="SUPFAM" id="SSF158446">
    <property type="entry name" value="IVS-encoded protein-like"/>
    <property type="match status" value="1"/>
</dbReference>
<dbReference type="EMBL" id="MFJJ01000032">
    <property type="protein sequence ID" value="OGG13798.1"/>
    <property type="molecule type" value="Genomic_DNA"/>
</dbReference>
<dbReference type="AlphaFoldDB" id="A0A1F5ZMY8"/>
<dbReference type="Gene3D" id="1.20.1440.60">
    <property type="entry name" value="23S rRNA-intervening sequence"/>
    <property type="match status" value="1"/>
</dbReference>
<dbReference type="Pfam" id="PF22296">
    <property type="entry name" value="bAvd"/>
    <property type="match status" value="1"/>
</dbReference>
<protein>
    <recommendedName>
        <fullName evidence="1">bAvd-like domain-containing protein</fullName>
    </recommendedName>
</protein>
<accession>A0A1F5ZMY8</accession>
<comment type="caution">
    <text evidence="2">The sequence shown here is derived from an EMBL/GenBank/DDBJ whole genome shotgun (WGS) entry which is preliminary data.</text>
</comment>
<evidence type="ECO:0000313" key="2">
    <source>
        <dbReference type="EMBL" id="OGG13798.1"/>
    </source>
</evidence>
<gene>
    <name evidence="2" type="ORF">A2875_00870</name>
</gene>
<dbReference type="InterPro" id="IPR055360">
    <property type="entry name" value="bAvd"/>
</dbReference>
<dbReference type="CDD" id="cd16376">
    <property type="entry name" value="Avd_like"/>
    <property type="match status" value="1"/>
</dbReference>
<sequence>MSTEKFVLHQKTYDFILWLYPIIHRLPKNHRAVLGRKLEELALDLLLSLMKANKAREEERKLLQTITSDTLDYLRIMVRLAKDTRLVSIKQYTLSAEKLNEIGRMLSGWIG</sequence>